<sequence>MEGGAPPDWTLSDYLSNPWVSHPSNPVTALSKTRRRAKSPLGTYRRESLPLLLEFTLLHRTCCRVPLANRSDRVESSFPPHVRSSEIIHSCHRHRISFISRHVPILLRIVSTIFITTVALVYTILRL</sequence>
<dbReference type="Proteomes" id="UP000325558">
    <property type="component" value="Unassembled WGS sequence"/>
</dbReference>
<dbReference type="AlphaFoldDB" id="A0A5N6Y5C9"/>
<protein>
    <submittedName>
        <fullName evidence="2">Uncharacterized protein</fullName>
    </submittedName>
</protein>
<keyword evidence="1" id="KW-1133">Transmembrane helix</keyword>
<evidence type="ECO:0000313" key="2">
    <source>
        <dbReference type="EMBL" id="KAE8339746.1"/>
    </source>
</evidence>
<reference evidence="2" key="1">
    <citation type="submission" date="2019-04" db="EMBL/GenBank/DDBJ databases">
        <title>Friends and foes A comparative genomics study of 23 Aspergillus species from section Flavi.</title>
        <authorList>
            <consortium name="DOE Joint Genome Institute"/>
            <person name="Kjaerbolling I."/>
            <person name="Vesth T."/>
            <person name="Frisvad J.C."/>
            <person name="Nybo J.L."/>
            <person name="Theobald S."/>
            <person name="Kildgaard S."/>
            <person name="Isbrandt T."/>
            <person name="Kuo A."/>
            <person name="Sato A."/>
            <person name="Lyhne E.K."/>
            <person name="Kogle M.E."/>
            <person name="Wiebenga A."/>
            <person name="Kun R.S."/>
            <person name="Lubbers R.J."/>
            <person name="Makela M.R."/>
            <person name="Barry K."/>
            <person name="Chovatia M."/>
            <person name="Clum A."/>
            <person name="Daum C."/>
            <person name="Haridas S."/>
            <person name="He G."/>
            <person name="LaButti K."/>
            <person name="Lipzen A."/>
            <person name="Mondo S."/>
            <person name="Riley R."/>
            <person name="Salamov A."/>
            <person name="Simmons B.A."/>
            <person name="Magnuson J.K."/>
            <person name="Henrissat B."/>
            <person name="Mortensen U.H."/>
            <person name="Larsen T.O."/>
            <person name="Devries R.P."/>
            <person name="Grigoriev I.V."/>
            <person name="Machida M."/>
            <person name="Baker S.E."/>
            <person name="Andersen M.R."/>
        </authorList>
    </citation>
    <scope>NUCLEOTIDE SEQUENCE</scope>
    <source>
        <strain evidence="2">CBS 117612</strain>
    </source>
</reference>
<gene>
    <name evidence="2" type="ORF">BDV24DRAFT_72295</name>
</gene>
<organism evidence="2">
    <name type="scientific">Aspergillus arachidicola</name>
    <dbReference type="NCBI Taxonomy" id="656916"/>
    <lineage>
        <taxon>Eukaryota</taxon>
        <taxon>Fungi</taxon>
        <taxon>Dikarya</taxon>
        <taxon>Ascomycota</taxon>
        <taxon>Pezizomycotina</taxon>
        <taxon>Eurotiomycetes</taxon>
        <taxon>Eurotiomycetidae</taxon>
        <taxon>Eurotiales</taxon>
        <taxon>Aspergillaceae</taxon>
        <taxon>Aspergillus</taxon>
        <taxon>Aspergillus subgen. Circumdati</taxon>
    </lineage>
</organism>
<keyword evidence="1" id="KW-0812">Transmembrane</keyword>
<dbReference type="EMBL" id="ML737154">
    <property type="protein sequence ID" value="KAE8339746.1"/>
    <property type="molecule type" value="Genomic_DNA"/>
</dbReference>
<name>A0A5N6Y5C9_9EURO</name>
<feature type="transmembrane region" description="Helical" evidence="1">
    <location>
        <begin position="105"/>
        <end position="125"/>
    </location>
</feature>
<evidence type="ECO:0000256" key="1">
    <source>
        <dbReference type="SAM" id="Phobius"/>
    </source>
</evidence>
<keyword evidence="1" id="KW-0472">Membrane</keyword>
<proteinExistence type="predicted"/>
<dbReference type="OrthoDB" id="1893551at2759"/>
<accession>A0A5N6Y5C9</accession>